<dbReference type="RefSeq" id="XP_020122715.1">
    <property type="nucleotide sequence ID" value="XM_020264411.1"/>
</dbReference>
<evidence type="ECO:0000313" key="3">
    <source>
        <dbReference type="Proteomes" id="UP000214365"/>
    </source>
</evidence>
<protein>
    <submittedName>
        <fullName evidence="2">Uncharacterized protein</fullName>
    </submittedName>
</protein>
<accession>A0A225AW47</accession>
<feature type="compositionally biased region" description="Low complexity" evidence="1">
    <location>
        <begin position="1"/>
        <end position="10"/>
    </location>
</feature>
<feature type="compositionally biased region" description="Basic and acidic residues" evidence="1">
    <location>
        <begin position="11"/>
        <end position="39"/>
    </location>
</feature>
<comment type="caution">
    <text evidence="2">The sequence shown here is derived from an EMBL/GenBank/DDBJ whole genome shotgun (WGS) entry which is preliminary data.</text>
</comment>
<dbReference type="Proteomes" id="UP000214365">
    <property type="component" value="Unassembled WGS sequence"/>
</dbReference>
<dbReference type="GeneID" id="31002131"/>
<feature type="compositionally biased region" description="Basic and acidic residues" evidence="1">
    <location>
        <begin position="224"/>
        <end position="241"/>
    </location>
</feature>
<dbReference type="EMBL" id="LFMY01000003">
    <property type="protein sequence ID" value="OKL62594.1"/>
    <property type="molecule type" value="Genomic_DNA"/>
</dbReference>
<sequence length="241" mass="28487">MSSRYSSSQSRGERSYHTHEVQYIEREPSTSYRTREIPHTRPQPIMRRESDSYNWKEPSYYGPDFQNVEKGLSSSFSLPRRTPKEPIPYVKRPDPYPPHVLKEYDYYKMKEKESDGAYAEFKNTMPKNGRPRMPKNQEDVSYHHTIIDQGTEVRRMANDAAMSRSGFIQKYPYSYAHFDDKNHWKAADNRKANASRIARSIGVAESNLEIYDQKQKGIRPTKGLSKEDYKRKQKEDKYGRH</sequence>
<evidence type="ECO:0000256" key="1">
    <source>
        <dbReference type="SAM" id="MobiDB-lite"/>
    </source>
</evidence>
<dbReference type="AlphaFoldDB" id="A0A225AW47"/>
<name>A0A225AW47_TALAT</name>
<dbReference type="OrthoDB" id="4498107at2759"/>
<evidence type="ECO:0000313" key="2">
    <source>
        <dbReference type="EMBL" id="OKL62594.1"/>
    </source>
</evidence>
<feature type="region of interest" description="Disordered" evidence="1">
    <location>
        <begin position="205"/>
        <end position="241"/>
    </location>
</feature>
<gene>
    <name evidence="2" type="ORF">UA08_02376</name>
</gene>
<organism evidence="2 3">
    <name type="scientific">Talaromyces atroroseus</name>
    <dbReference type="NCBI Taxonomy" id="1441469"/>
    <lineage>
        <taxon>Eukaryota</taxon>
        <taxon>Fungi</taxon>
        <taxon>Dikarya</taxon>
        <taxon>Ascomycota</taxon>
        <taxon>Pezizomycotina</taxon>
        <taxon>Eurotiomycetes</taxon>
        <taxon>Eurotiomycetidae</taxon>
        <taxon>Eurotiales</taxon>
        <taxon>Trichocomaceae</taxon>
        <taxon>Talaromyces</taxon>
        <taxon>Talaromyces sect. Trachyspermi</taxon>
    </lineage>
</organism>
<keyword evidence="3" id="KW-1185">Reference proteome</keyword>
<proteinExistence type="predicted"/>
<feature type="region of interest" description="Disordered" evidence="1">
    <location>
        <begin position="1"/>
        <end position="94"/>
    </location>
</feature>
<reference evidence="2 3" key="1">
    <citation type="submission" date="2015-06" db="EMBL/GenBank/DDBJ databases">
        <title>Talaromyces atroroseus IBT 11181 draft genome.</title>
        <authorList>
            <person name="Rasmussen K.B."/>
            <person name="Rasmussen S."/>
            <person name="Petersen B."/>
            <person name="Sicheritz-Ponten T."/>
            <person name="Mortensen U.H."/>
            <person name="Thrane U."/>
        </authorList>
    </citation>
    <scope>NUCLEOTIDE SEQUENCE [LARGE SCALE GENOMIC DNA]</scope>
    <source>
        <strain evidence="2 3">IBT 11181</strain>
    </source>
</reference>